<dbReference type="GO" id="GO:0016787">
    <property type="term" value="F:hydrolase activity"/>
    <property type="evidence" value="ECO:0007669"/>
    <property type="project" value="UniProtKB-KW"/>
</dbReference>
<dbReference type="SFLD" id="SFLDS00003">
    <property type="entry name" value="Haloacid_Dehalogenase"/>
    <property type="match status" value="1"/>
</dbReference>
<dbReference type="Pfam" id="PF00702">
    <property type="entry name" value="Hydrolase"/>
    <property type="match status" value="1"/>
</dbReference>
<dbReference type="AlphaFoldDB" id="A0A411YA94"/>
<organism evidence="2 3">
    <name type="scientific">Egibacter rhizosphaerae</name>
    <dbReference type="NCBI Taxonomy" id="1670831"/>
    <lineage>
        <taxon>Bacteria</taxon>
        <taxon>Bacillati</taxon>
        <taxon>Actinomycetota</taxon>
        <taxon>Nitriliruptoria</taxon>
        <taxon>Egibacterales</taxon>
        <taxon>Egibacteraceae</taxon>
        <taxon>Egibacter</taxon>
    </lineage>
</organism>
<dbReference type="Gene3D" id="3.40.50.1000">
    <property type="entry name" value="HAD superfamily/HAD-like"/>
    <property type="match status" value="1"/>
</dbReference>
<evidence type="ECO:0000313" key="3">
    <source>
        <dbReference type="Proteomes" id="UP000291469"/>
    </source>
</evidence>
<name>A0A411YA94_9ACTN</name>
<sequence>MVEWIALDGDDTLWHSQDGFEEVEALFREIVAEYVDPDTARAELYATEAANMSALGYGAKAFTISLVETALRLSRGSIPATELDRLLDAGKGLLTRPTRLLDGAAGAVEELAGRYRLLLVTKGDLVHQERKVAESGLAEHLDRIAIVSEKDHDTYRQLLAEEGAPAQRFLMAGNSLRSDVLPVLEVGAWAAYVPYAWTWVHEQVPDGAPDGVPVLSSLAELPGLVAELAAA</sequence>
<keyword evidence="1 2" id="KW-0378">Hydrolase</keyword>
<dbReference type="SFLD" id="SFLDG01129">
    <property type="entry name" value="C1.5:_HAD__Beta-PGM__Phosphata"/>
    <property type="match status" value="1"/>
</dbReference>
<dbReference type="PANTHER" id="PTHR43316">
    <property type="entry name" value="HYDROLASE, HALOACID DELAHOGENASE-RELATED"/>
    <property type="match status" value="1"/>
</dbReference>
<evidence type="ECO:0000313" key="2">
    <source>
        <dbReference type="EMBL" id="QBI18115.1"/>
    </source>
</evidence>
<protein>
    <submittedName>
        <fullName evidence="2">HAD family hydrolase</fullName>
    </submittedName>
</protein>
<dbReference type="InterPro" id="IPR023198">
    <property type="entry name" value="PGP-like_dom2"/>
</dbReference>
<dbReference type="EMBL" id="CP036402">
    <property type="protein sequence ID" value="QBI18115.1"/>
    <property type="molecule type" value="Genomic_DNA"/>
</dbReference>
<dbReference type="InterPro" id="IPR051540">
    <property type="entry name" value="S-2-haloacid_dehalogenase"/>
</dbReference>
<dbReference type="InterPro" id="IPR036412">
    <property type="entry name" value="HAD-like_sf"/>
</dbReference>
<proteinExistence type="predicted"/>
<evidence type="ECO:0000256" key="1">
    <source>
        <dbReference type="ARBA" id="ARBA00022801"/>
    </source>
</evidence>
<dbReference type="InterPro" id="IPR023214">
    <property type="entry name" value="HAD_sf"/>
</dbReference>
<dbReference type="SUPFAM" id="SSF56784">
    <property type="entry name" value="HAD-like"/>
    <property type="match status" value="1"/>
</dbReference>
<dbReference type="RefSeq" id="WP_131153113.1">
    <property type="nucleotide sequence ID" value="NZ_CP036402.1"/>
</dbReference>
<keyword evidence="3" id="KW-1185">Reference proteome</keyword>
<dbReference type="PANTHER" id="PTHR43316:SF8">
    <property type="entry name" value="HAD FAMILY HYDROLASE"/>
    <property type="match status" value="1"/>
</dbReference>
<dbReference type="OrthoDB" id="3774052at2"/>
<dbReference type="KEGG" id="erz:ER308_00030"/>
<gene>
    <name evidence="2" type="ORF">ER308_00030</name>
</gene>
<accession>A0A411YA94</accession>
<dbReference type="Gene3D" id="1.10.150.240">
    <property type="entry name" value="Putative phosphatase, domain 2"/>
    <property type="match status" value="1"/>
</dbReference>
<dbReference type="Proteomes" id="UP000291469">
    <property type="component" value="Chromosome"/>
</dbReference>
<reference evidence="2 3" key="1">
    <citation type="submission" date="2019-01" db="EMBL/GenBank/DDBJ databases">
        <title>Egibacter rhizosphaerae EGI 80759T.</title>
        <authorList>
            <person name="Chen D.-D."/>
            <person name="Tian Y."/>
            <person name="Jiao J.-Y."/>
            <person name="Zhang X.-T."/>
            <person name="Zhang Y.-G."/>
            <person name="Zhang Y."/>
            <person name="Xiao M."/>
            <person name="Shu W.-S."/>
            <person name="Li W.-J."/>
        </authorList>
    </citation>
    <scope>NUCLEOTIDE SEQUENCE [LARGE SCALE GENOMIC DNA]</scope>
    <source>
        <strain evidence="2 3">EGI 80759</strain>
    </source>
</reference>